<keyword evidence="5" id="KW-0418">Kinase</keyword>
<gene>
    <name evidence="8" type="ORF">G7Y82_20740</name>
</gene>
<feature type="transmembrane region" description="Helical" evidence="6">
    <location>
        <begin position="40"/>
        <end position="57"/>
    </location>
</feature>
<keyword evidence="9" id="KW-1185">Reference proteome</keyword>
<dbReference type="SUPFAM" id="SSF47384">
    <property type="entry name" value="Homodimeric domain of signal transducing histidine kinase"/>
    <property type="match status" value="1"/>
</dbReference>
<dbReference type="PANTHER" id="PTHR43304">
    <property type="entry name" value="PHYTOCHROME-LIKE PROTEIN CPH1"/>
    <property type="match status" value="1"/>
</dbReference>
<accession>A0A970BBR6</accession>
<dbReference type="InterPro" id="IPR052162">
    <property type="entry name" value="Sensor_kinase/Photoreceptor"/>
</dbReference>
<evidence type="ECO:0000256" key="5">
    <source>
        <dbReference type="ARBA" id="ARBA00022777"/>
    </source>
</evidence>
<dbReference type="PRINTS" id="PR00344">
    <property type="entry name" value="BCTRLSENSOR"/>
</dbReference>
<dbReference type="AlphaFoldDB" id="A0A970BBR6"/>
<dbReference type="Pfam" id="PF02518">
    <property type="entry name" value="HATPase_c"/>
    <property type="match status" value="1"/>
</dbReference>
<dbReference type="Gene3D" id="1.10.287.130">
    <property type="match status" value="1"/>
</dbReference>
<evidence type="ECO:0000256" key="2">
    <source>
        <dbReference type="ARBA" id="ARBA00012438"/>
    </source>
</evidence>
<organism evidence="8 9">
    <name type="scientific">Solimonas marina</name>
    <dbReference type="NCBI Taxonomy" id="2714601"/>
    <lineage>
        <taxon>Bacteria</taxon>
        <taxon>Pseudomonadati</taxon>
        <taxon>Pseudomonadota</taxon>
        <taxon>Gammaproteobacteria</taxon>
        <taxon>Nevskiales</taxon>
        <taxon>Nevskiaceae</taxon>
        <taxon>Solimonas</taxon>
    </lineage>
</organism>
<dbReference type="EC" id="2.7.13.3" evidence="2"/>
<dbReference type="Pfam" id="PF00512">
    <property type="entry name" value="HisKA"/>
    <property type="match status" value="1"/>
</dbReference>
<dbReference type="GO" id="GO:0000155">
    <property type="term" value="F:phosphorelay sensor kinase activity"/>
    <property type="evidence" value="ECO:0007669"/>
    <property type="project" value="InterPro"/>
</dbReference>
<keyword evidence="6" id="KW-0812">Transmembrane</keyword>
<proteinExistence type="predicted"/>
<evidence type="ECO:0000256" key="6">
    <source>
        <dbReference type="SAM" id="Phobius"/>
    </source>
</evidence>
<evidence type="ECO:0000256" key="3">
    <source>
        <dbReference type="ARBA" id="ARBA00022553"/>
    </source>
</evidence>
<keyword evidence="6" id="KW-0472">Membrane</keyword>
<dbReference type="SUPFAM" id="SSF55874">
    <property type="entry name" value="ATPase domain of HSP90 chaperone/DNA topoisomerase II/histidine kinase"/>
    <property type="match status" value="1"/>
</dbReference>
<keyword evidence="4" id="KW-0808">Transferase</keyword>
<dbReference type="PROSITE" id="PS50109">
    <property type="entry name" value="HIS_KIN"/>
    <property type="match status" value="1"/>
</dbReference>
<evidence type="ECO:0000313" key="8">
    <source>
        <dbReference type="EMBL" id="NKF24741.1"/>
    </source>
</evidence>
<sequence>MMELEVVLLDSLIAAISGGLAVAGFVWIWPWSWARSSRRLAGCGLLLLVALMALGGAVGWPRIGLYAGLPLTVLLTAILLRESLRRRRTQGEHADDKLREELMLREDSEQRLRKALSQYRRTAADFEQFAYAASHDLQSPLHNVQGFARLLEQRCASLDDPQIQLFVRQIVDGVTQTQTLVEALLQLSRIGRRDAHFQTRSLGLAFAQACERLAGEIAASDAQIVEPPWPQIEADHALLSQLFQNLIGNALKYQPPGQVPRLEISARRERDDWHLVFTDNGIGIAADQVDHIFAPLQRLHSQAQFSGSGMGLAICRKIASFHDGEIWAEPHEGGAQIHVLLPRRARPQGRASA</sequence>
<keyword evidence="3" id="KW-0597">Phosphoprotein</keyword>
<dbReference type="InterPro" id="IPR003661">
    <property type="entry name" value="HisK_dim/P_dom"/>
</dbReference>
<comment type="catalytic activity">
    <reaction evidence="1">
        <text>ATP + protein L-histidine = ADP + protein N-phospho-L-histidine.</text>
        <dbReference type="EC" id="2.7.13.3"/>
    </reaction>
</comment>
<comment type="caution">
    <text evidence="8">The sequence shown here is derived from an EMBL/GenBank/DDBJ whole genome shotgun (WGS) entry which is preliminary data.</text>
</comment>
<dbReference type="InterPro" id="IPR004358">
    <property type="entry name" value="Sig_transdc_His_kin-like_C"/>
</dbReference>
<evidence type="ECO:0000259" key="7">
    <source>
        <dbReference type="PROSITE" id="PS50109"/>
    </source>
</evidence>
<dbReference type="InterPro" id="IPR036890">
    <property type="entry name" value="HATPase_C_sf"/>
</dbReference>
<feature type="transmembrane region" description="Helical" evidence="6">
    <location>
        <begin position="6"/>
        <end position="28"/>
    </location>
</feature>
<feature type="domain" description="Histidine kinase" evidence="7">
    <location>
        <begin position="132"/>
        <end position="345"/>
    </location>
</feature>
<dbReference type="InterPro" id="IPR005467">
    <property type="entry name" value="His_kinase_dom"/>
</dbReference>
<evidence type="ECO:0000256" key="1">
    <source>
        <dbReference type="ARBA" id="ARBA00000085"/>
    </source>
</evidence>
<dbReference type="EMBL" id="JAAVXB010000020">
    <property type="protein sequence ID" value="NKF24741.1"/>
    <property type="molecule type" value="Genomic_DNA"/>
</dbReference>
<dbReference type="SMART" id="SM00387">
    <property type="entry name" value="HATPase_c"/>
    <property type="match status" value="1"/>
</dbReference>
<evidence type="ECO:0000256" key="4">
    <source>
        <dbReference type="ARBA" id="ARBA00022679"/>
    </source>
</evidence>
<dbReference type="Proteomes" id="UP000653472">
    <property type="component" value="Unassembled WGS sequence"/>
</dbReference>
<dbReference type="RefSeq" id="WP_168150047.1">
    <property type="nucleotide sequence ID" value="NZ_JAAVXB010000020.1"/>
</dbReference>
<dbReference type="Gene3D" id="3.30.565.10">
    <property type="entry name" value="Histidine kinase-like ATPase, C-terminal domain"/>
    <property type="match status" value="1"/>
</dbReference>
<reference evidence="8" key="1">
    <citation type="submission" date="2020-03" db="EMBL/GenBank/DDBJ databases">
        <title>Solimonas marina sp. nov., isolated from deep seawater of the Pacific Ocean.</title>
        <authorList>
            <person name="Liu X."/>
            <person name="Lai Q."/>
            <person name="Sun F."/>
            <person name="Gai Y."/>
            <person name="Li G."/>
            <person name="Shao Z."/>
        </authorList>
    </citation>
    <scope>NUCLEOTIDE SEQUENCE</scope>
    <source>
        <strain evidence="8">C16B3</strain>
    </source>
</reference>
<dbReference type="SMART" id="SM00388">
    <property type="entry name" value="HisKA"/>
    <property type="match status" value="1"/>
</dbReference>
<dbReference type="CDD" id="cd00082">
    <property type="entry name" value="HisKA"/>
    <property type="match status" value="1"/>
</dbReference>
<feature type="transmembrane region" description="Helical" evidence="6">
    <location>
        <begin position="63"/>
        <end position="80"/>
    </location>
</feature>
<evidence type="ECO:0000313" key="9">
    <source>
        <dbReference type="Proteomes" id="UP000653472"/>
    </source>
</evidence>
<dbReference type="PANTHER" id="PTHR43304:SF1">
    <property type="entry name" value="PAC DOMAIN-CONTAINING PROTEIN"/>
    <property type="match status" value="1"/>
</dbReference>
<keyword evidence="6" id="KW-1133">Transmembrane helix</keyword>
<protein>
    <recommendedName>
        <fullName evidence="2">histidine kinase</fullName>
        <ecNumber evidence="2">2.7.13.3</ecNumber>
    </recommendedName>
</protein>
<name>A0A970BBR6_9GAMM</name>
<dbReference type="InterPro" id="IPR003594">
    <property type="entry name" value="HATPase_dom"/>
</dbReference>
<dbReference type="InterPro" id="IPR036097">
    <property type="entry name" value="HisK_dim/P_sf"/>
</dbReference>